<evidence type="ECO:0000313" key="8">
    <source>
        <dbReference type="Proteomes" id="UP001061958"/>
    </source>
</evidence>
<evidence type="ECO:0000256" key="4">
    <source>
        <dbReference type="ARBA" id="ARBA00023014"/>
    </source>
</evidence>
<dbReference type="Gene3D" id="3.20.20.70">
    <property type="entry name" value="Aldolase class I"/>
    <property type="match status" value="1"/>
</dbReference>
<dbReference type="Pfam" id="PF12345">
    <property type="entry name" value="DUF3641"/>
    <property type="match status" value="1"/>
</dbReference>
<dbReference type="SFLD" id="SFLDS00029">
    <property type="entry name" value="Radical_SAM"/>
    <property type="match status" value="1"/>
</dbReference>
<dbReference type="GO" id="GO:0003824">
    <property type="term" value="F:catalytic activity"/>
    <property type="evidence" value="ECO:0007669"/>
    <property type="project" value="InterPro"/>
</dbReference>
<reference evidence="7" key="2">
    <citation type="submission" date="2022-01" db="EMBL/GenBank/DDBJ databases">
        <authorList>
            <person name="Hirooka S."/>
            <person name="Miyagishima S.Y."/>
        </authorList>
    </citation>
    <scope>NUCLEOTIDE SEQUENCE</scope>
    <source>
        <strain evidence="7">NBRC 102759</strain>
    </source>
</reference>
<dbReference type="EMBL" id="BQMJ01000006">
    <property type="protein sequence ID" value="GJQ09115.1"/>
    <property type="molecule type" value="Genomic_DNA"/>
</dbReference>
<dbReference type="GO" id="GO:0051536">
    <property type="term" value="F:iron-sulfur cluster binding"/>
    <property type="evidence" value="ECO:0007669"/>
    <property type="project" value="UniProtKB-KW"/>
</dbReference>
<dbReference type="GO" id="GO:0046872">
    <property type="term" value="F:metal ion binding"/>
    <property type="evidence" value="ECO:0007669"/>
    <property type="project" value="UniProtKB-KW"/>
</dbReference>
<comment type="caution">
    <text evidence="7">The sequence shown here is derived from an EMBL/GenBank/DDBJ whole genome shotgun (WGS) entry which is preliminary data.</text>
</comment>
<feature type="domain" description="Radical SAM core" evidence="5">
    <location>
        <begin position="72"/>
        <end position="206"/>
    </location>
</feature>
<dbReference type="Proteomes" id="UP001061958">
    <property type="component" value="Unassembled WGS sequence"/>
</dbReference>
<dbReference type="NCBIfam" id="TIGR04167">
    <property type="entry name" value="rSAM_SeCys"/>
    <property type="match status" value="1"/>
</dbReference>
<dbReference type="InterPro" id="IPR013785">
    <property type="entry name" value="Aldolase_TIM"/>
</dbReference>
<keyword evidence="2" id="KW-0479">Metal-binding</keyword>
<dbReference type="SUPFAM" id="SSF102114">
    <property type="entry name" value="Radical SAM enzymes"/>
    <property type="match status" value="1"/>
</dbReference>
<name>A0A9C7UMT7_9RHOD</name>
<dbReference type="InterPro" id="IPR024521">
    <property type="entry name" value="ArsS-like_C"/>
</dbReference>
<keyword evidence="8" id="KW-1185">Reference proteome</keyword>
<evidence type="ECO:0000259" key="6">
    <source>
        <dbReference type="Pfam" id="PF12345"/>
    </source>
</evidence>
<dbReference type="InterPro" id="IPR007197">
    <property type="entry name" value="rSAM"/>
</dbReference>
<keyword evidence="4" id="KW-0411">Iron-sulfur</keyword>
<dbReference type="InterPro" id="IPR058240">
    <property type="entry name" value="rSAM_sf"/>
</dbReference>
<evidence type="ECO:0008006" key="9">
    <source>
        <dbReference type="Google" id="ProtNLM"/>
    </source>
</evidence>
<keyword evidence="1" id="KW-0949">S-adenosyl-L-methionine</keyword>
<feature type="domain" description="Arsenosugar biosynthesis radical SAM protein ArsS-like C-terminal" evidence="6">
    <location>
        <begin position="229"/>
        <end position="362"/>
    </location>
</feature>
<protein>
    <recommendedName>
        <fullName evidence="9">Radical SAM protein</fullName>
    </recommendedName>
</protein>
<dbReference type="CDD" id="cd01335">
    <property type="entry name" value="Radical_SAM"/>
    <property type="match status" value="1"/>
</dbReference>
<dbReference type="OrthoDB" id="418407at2759"/>
<proteinExistence type="predicted"/>
<reference evidence="7" key="1">
    <citation type="journal article" date="2022" name="Proc. Natl. Acad. Sci. U.S.A.">
        <title>Life cycle and functional genomics of the unicellular red alga Galdieria for elucidating algal and plant evolution and industrial use.</title>
        <authorList>
            <person name="Hirooka S."/>
            <person name="Itabashi T."/>
            <person name="Ichinose T.M."/>
            <person name="Onuma R."/>
            <person name="Fujiwara T."/>
            <person name="Yamashita S."/>
            <person name="Jong L.W."/>
            <person name="Tomita R."/>
            <person name="Iwane A.H."/>
            <person name="Miyagishima S.Y."/>
        </authorList>
    </citation>
    <scope>NUCLEOTIDE SEQUENCE</scope>
    <source>
        <strain evidence="7">NBRC 102759</strain>
    </source>
</reference>
<dbReference type="Pfam" id="PF04055">
    <property type="entry name" value="Radical_SAM"/>
    <property type="match status" value="1"/>
</dbReference>
<sequence>MAAFHPTSWHPIKRPTIWQSRKQRNLCYNNSRIYSCCSSQPTWKTENNTFEQVLREYDLQPLRRRTINTVQINIGLYCNMACSHCHVESSPSRKETMSPQVAERIIQLISRTPSVKLVDITGGAPELHHMFRPLVLALSAMGKKIQDRCNLTVLLEPGQEDLVEFLATHQVDIVASLPCYEESNVRKQRGMGTFEKSILALQLLNRWGYGQGEGNKKLYLVYNPVEPQLPGKQSTLEQQYKKQLAEKFHIQFDKLYCLTNMPIQRYRKDLIRQGQLDSYCSLLEQSFQAENVKHVMCLDQIHISYEGTLYDCDFHYAVGLREKYQRNIWQVEHLDSLCNDHIQTASHCFGCTAGFGSSCQGSLVSE</sequence>
<dbReference type="PANTHER" id="PTHR43728">
    <property type="entry name" value="SLR0304 PROTEIN"/>
    <property type="match status" value="1"/>
</dbReference>
<evidence type="ECO:0000256" key="1">
    <source>
        <dbReference type="ARBA" id="ARBA00022691"/>
    </source>
</evidence>
<evidence type="ECO:0000256" key="2">
    <source>
        <dbReference type="ARBA" id="ARBA00022723"/>
    </source>
</evidence>
<dbReference type="InterPro" id="IPR026351">
    <property type="entry name" value="rSAM_ArsS-like"/>
</dbReference>
<evidence type="ECO:0000256" key="3">
    <source>
        <dbReference type="ARBA" id="ARBA00023004"/>
    </source>
</evidence>
<dbReference type="PANTHER" id="PTHR43728:SF1">
    <property type="entry name" value="FE-S OXIDOREDUCTASE"/>
    <property type="match status" value="1"/>
</dbReference>
<organism evidence="7 8">
    <name type="scientific">Galdieria partita</name>
    <dbReference type="NCBI Taxonomy" id="83374"/>
    <lineage>
        <taxon>Eukaryota</taxon>
        <taxon>Rhodophyta</taxon>
        <taxon>Bangiophyceae</taxon>
        <taxon>Galdieriales</taxon>
        <taxon>Galdieriaceae</taxon>
        <taxon>Galdieria</taxon>
    </lineage>
</organism>
<evidence type="ECO:0000313" key="7">
    <source>
        <dbReference type="EMBL" id="GJQ09115.1"/>
    </source>
</evidence>
<accession>A0A9C7UMT7</accession>
<gene>
    <name evidence="7" type="ORF">GpartN1_g906.t1</name>
</gene>
<keyword evidence="3" id="KW-0408">Iron</keyword>
<dbReference type="AlphaFoldDB" id="A0A9C7UMT7"/>
<evidence type="ECO:0000259" key="5">
    <source>
        <dbReference type="Pfam" id="PF04055"/>
    </source>
</evidence>